<dbReference type="InterPro" id="IPR001849">
    <property type="entry name" value="PH_domain"/>
</dbReference>
<feature type="region of interest" description="Disordered" evidence="8">
    <location>
        <begin position="666"/>
        <end position="706"/>
    </location>
</feature>
<dbReference type="SUPFAM" id="SSF48403">
    <property type="entry name" value="Ankyrin repeat"/>
    <property type="match status" value="1"/>
</dbReference>
<dbReference type="Pfam" id="PF01412">
    <property type="entry name" value="ArfGap"/>
    <property type="match status" value="1"/>
</dbReference>
<dbReference type="PROSITE" id="PS50297">
    <property type="entry name" value="ANK_REP_REGION"/>
    <property type="match status" value="2"/>
</dbReference>
<dbReference type="SUPFAM" id="SSF103657">
    <property type="entry name" value="BAR/IMD domain-like"/>
    <property type="match status" value="1"/>
</dbReference>
<dbReference type="Gene3D" id="2.30.29.30">
    <property type="entry name" value="Pleckstrin-homology domain (PH domain)/Phosphotyrosine-binding domain (PTB)"/>
    <property type="match status" value="1"/>
</dbReference>
<dbReference type="SMART" id="SM00105">
    <property type="entry name" value="ArfGap"/>
    <property type="match status" value="1"/>
</dbReference>
<evidence type="ECO:0000256" key="5">
    <source>
        <dbReference type="ARBA" id="ARBA00023043"/>
    </source>
</evidence>
<keyword evidence="2" id="KW-0677">Repeat</keyword>
<name>A0AAE1QGW3_9EUCA</name>
<dbReference type="InterPro" id="IPR011993">
    <property type="entry name" value="PH-like_dom_sf"/>
</dbReference>
<gene>
    <name evidence="11" type="ORF">Pmani_003350</name>
</gene>
<dbReference type="Proteomes" id="UP001292094">
    <property type="component" value="Unassembled WGS sequence"/>
</dbReference>
<dbReference type="FunFam" id="1.20.1270.60:FF:000025">
    <property type="entry name" value="arf-GAP with coiled-coil, ANK repeat and PH domain-containing protein 2"/>
    <property type="match status" value="1"/>
</dbReference>
<dbReference type="InterPro" id="IPR036770">
    <property type="entry name" value="Ankyrin_rpt-contain_sf"/>
</dbReference>
<evidence type="ECO:0000313" key="11">
    <source>
        <dbReference type="EMBL" id="KAK4326095.1"/>
    </source>
</evidence>
<evidence type="ECO:0000256" key="1">
    <source>
        <dbReference type="ARBA" id="ARBA00022723"/>
    </source>
</evidence>
<keyword evidence="4" id="KW-0862">Zinc</keyword>
<dbReference type="InterPro" id="IPR004148">
    <property type="entry name" value="BAR_dom"/>
</dbReference>
<accession>A0AAE1QGW3</accession>
<dbReference type="SUPFAM" id="SSF57863">
    <property type="entry name" value="ArfGap/RecO-like zinc finger"/>
    <property type="match status" value="1"/>
</dbReference>
<dbReference type="Gene3D" id="1.20.1270.60">
    <property type="entry name" value="Arfaptin homology (AH) domain/BAR domain"/>
    <property type="match status" value="1"/>
</dbReference>
<dbReference type="InterPro" id="IPR001164">
    <property type="entry name" value="ArfGAP_dom"/>
</dbReference>
<dbReference type="SMART" id="SM00248">
    <property type="entry name" value="ANK"/>
    <property type="match status" value="2"/>
</dbReference>
<feature type="domain" description="PH" evidence="9">
    <location>
        <begin position="286"/>
        <end position="405"/>
    </location>
</feature>
<dbReference type="PROSITE" id="PS50003">
    <property type="entry name" value="PH_DOMAIN"/>
    <property type="match status" value="1"/>
</dbReference>
<evidence type="ECO:0000313" key="12">
    <source>
        <dbReference type="Proteomes" id="UP001292094"/>
    </source>
</evidence>
<dbReference type="PROSITE" id="PS50088">
    <property type="entry name" value="ANK_REPEAT"/>
    <property type="match status" value="2"/>
</dbReference>
<feature type="compositionally biased region" description="Polar residues" evidence="8">
    <location>
        <begin position="632"/>
        <end position="648"/>
    </location>
</feature>
<keyword evidence="1" id="KW-0479">Metal-binding</keyword>
<dbReference type="PRINTS" id="PR00405">
    <property type="entry name" value="REVINTRACTNG"/>
</dbReference>
<evidence type="ECO:0000256" key="4">
    <source>
        <dbReference type="ARBA" id="ARBA00022833"/>
    </source>
</evidence>
<dbReference type="InterPro" id="IPR027267">
    <property type="entry name" value="AH/BAR_dom_sf"/>
</dbReference>
<dbReference type="Pfam" id="PF16746">
    <property type="entry name" value="BAR_3"/>
    <property type="match status" value="1"/>
</dbReference>
<dbReference type="PANTHER" id="PTHR23180">
    <property type="entry name" value="CENTAURIN/ARF"/>
    <property type="match status" value="1"/>
</dbReference>
<dbReference type="Pfam" id="PF12796">
    <property type="entry name" value="Ank_2"/>
    <property type="match status" value="1"/>
</dbReference>
<feature type="domain" description="Arf-GAP" evidence="10">
    <location>
        <begin position="464"/>
        <end position="591"/>
    </location>
</feature>
<dbReference type="EMBL" id="JAWZYT010000246">
    <property type="protein sequence ID" value="KAK4326095.1"/>
    <property type="molecule type" value="Genomic_DNA"/>
</dbReference>
<evidence type="ECO:0000256" key="7">
    <source>
        <dbReference type="PROSITE-ProRule" id="PRU00288"/>
    </source>
</evidence>
<dbReference type="CDD" id="cd08835">
    <property type="entry name" value="ArfGap_ACAP"/>
    <property type="match status" value="1"/>
</dbReference>
<comment type="caution">
    <text evidence="11">The sequence shown here is derived from an EMBL/GenBank/DDBJ whole genome shotgun (WGS) entry which is preliminary data.</text>
</comment>
<dbReference type="InterPro" id="IPR002110">
    <property type="entry name" value="Ankyrin_rpt"/>
</dbReference>
<feature type="region of interest" description="Disordered" evidence="8">
    <location>
        <begin position="588"/>
        <end position="650"/>
    </location>
</feature>
<organism evidence="11 12">
    <name type="scientific">Petrolisthes manimaculis</name>
    <dbReference type="NCBI Taxonomy" id="1843537"/>
    <lineage>
        <taxon>Eukaryota</taxon>
        <taxon>Metazoa</taxon>
        <taxon>Ecdysozoa</taxon>
        <taxon>Arthropoda</taxon>
        <taxon>Crustacea</taxon>
        <taxon>Multicrustacea</taxon>
        <taxon>Malacostraca</taxon>
        <taxon>Eumalacostraca</taxon>
        <taxon>Eucarida</taxon>
        <taxon>Decapoda</taxon>
        <taxon>Pleocyemata</taxon>
        <taxon>Anomura</taxon>
        <taxon>Galatheoidea</taxon>
        <taxon>Porcellanidae</taxon>
        <taxon>Petrolisthes</taxon>
    </lineage>
</organism>
<feature type="compositionally biased region" description="Low complexity" evidence="8">
    <location>
        <begin position="329"/>
        <end position="341"/>
    </location>
</feature>
<dbReference type="SUPFAM" id="SSF50729">
    <property type="entry name" value="PH domain-like"/>
    <property type="match status" value="1"/>
</dbReference>
<sequence length="876" mass="97839">MQGAFEWWCGWGGLYFMPCKTHIQRVKMKAIIDNVECQRDSPRFRQVLDENEKDLDILEGKLEKVVKHCNQMVSAGKQFNQEQEQLIHSLWDLAGYFQCDSHVQSALNRMLSALGEATKHHAILVDQAARAITKNLSSFIKSELRPVKDLRHYFEKVSGEMDNVLQRSSGMSRSRHQDTQDMSNLVIATRRAFRHTAVDYVHALSVAQGKKKHEVVDALLSYLKAYSTFYHQGTDLCDDLKPSFDKISQEVQQLRQEVGILEKSLENRHTDVTDKDMLEQIDCSQPVTMQGYLFKRTTNAFKTWNRRYFTLQNNQLVYRKRSGYRKSYRNSGGSNLLSSSLTQSHGGEEVTVMEEDLRLCTVKPANEVDRRYCFEVVSPMKCHMLQAESEESYESWISSLQRGIGQALQLGSHTPCYDNQDYASGASTLTTSTSTPSVAPSTPGDSSTNSSPATPPHQQVPAKAQLWQEVMSIPGNDRCSDCGASNPRWASINLGITLCIECSGIHRSLGVHYSKVRSLTLDAWEPEVVKVMTELGNTTINAVYLATYVPTAGGNTGPTPAKPDSQRSVREEWIKAKYVERCFVKPLPASHSGSTSPMHSSPSQEMPGERKWSVARRRRYKRRRKDAGHSPTDPTTESHNDAQTSSEEGSYEVNEVLLLDVTDLTPTTTDDITTPTPQDLTGASDDNSTDNEDSSPHVTEEPVSSLSPDLVLYRASEAHNLPMMTHSLALGANKNWHNPNDNGQSPLHQAVASGSVMALQHLLINGARVNEQDDDGRTPLHHASLKSNIGQVCLLLKHRVDHNVADKEGHKAIDLALESSEPDVVTLLRVASLSEHIDRDGGGEDNNMLTDILRDFQEKMVTQGHNRSRQNDEAPT</sequence>
<reference evidence="11" key="1">
    <citation type="submission" date="2023-11" db="EMBL/GenBank/DDBJ databases">
        <title>Genome assemblies of two species of porcelain crab, Petrolisthes cinctipes and Petrolisthes manimaculis (Anomura: Porcellanidae).</title>
        <authorList>
            <person name="Angst P."/>
        </authorList>
    </citation>
    <scope>NUCLEOTIDE SEQUENCE</scope>
    <source>
        <strain evidence="11">PB745_02</strain>
        <tissue evidence="11">Gill</tissue>
    </source>
</reference>
<feature type="region of interest" description="Disordered" evidence="8">
    <location>
        <begin position="427"/>
        <end position="462"/>
    </location>
</feature>
<feature type="compositionally biased region" description="Basic residues" evidence="8">
    <location>
        <begin position="613"/>
        <end position="626"/>
    </location>
</feature>
<keyword evidence="3 7" id="KW-0863">Zinc-finger</keyword>
<evidence type="ECO:0000256" key="8">
    <source>
        <dbReference type="SAM" id="MobiDB-lite"/>
    </source>
</evidence>
<evidence type="ECO:0000256" key="2">
    <source>
        <dbReference type="ARBA" id="ARBA00022737"/>
    </source>
</evidence>
<keyword evidence="12" id="KW-1185">Reference proteome</keyword>
<proteinExistence type="predicted"/>
<dbReference type="PANTHER" id="PTHR23180:SF399">
    <property type="entry name" value="BLOWN FUSE, ISOFORM A-RELATED"/>
    <property type="match status" value="1"/>
</dbReference>
<evidence type="ECO:0000259" key="9">
    <source>
        <dbReference type="PROSITE" id="PS50003"/>
    </source>
</evidence>
<evidence type="ECO:0000259" key="10">
    <source>
        <dbReference type="PROSITE" id="PS50115"/>
    </source>
</evidence>
<feature type="compositionally biased region" description="Low complexity" evidence="8">
    <location>
        <begin position="590"/>
        <end position="603"/>
    </location>
</feature>
<dbReference type="AlphaFoldDB" id="A0AAE1QGW3"/>
<dbReference type="InterPro" id="IPR037278">
    <property type="entry name" value="ARFGAP/RecO"/>
</dbReference>
<protein>
    <recommendedName>
        <fullName evidence="13">Arf-GAP with coiled-coil, ANK repeat and PH domain-containing protein</fullName>
    </recommendedName>
</protein>
<dbReference type="CDD" id="cd13250">
    <property type="entry name" value="PH_ACAP"/>
    <property type="match status" value="1"/>
</dbReference>
<feature type="repeat" description="ANK" evidence="6">
    <location>
        <begin position="775"/>
        <end position="807"/>
    </location>
</feature>
<evidence type="ECO:0000256" key="3">
    <source>
        <dbReference type="ARBA" id="ARBA00022771"/>
    </source>
</evidence>
<dbReference type="SMART" id="SM00233">
    <property type="entry name" value="PH"/>
    <property type="match status" value="1"/>
</dbReference>
<dbReference type="Gene3D" id="1.10.220.150">
    <property type="entry name" value="Arf GTPase activating protein"/>
    <property type="match status" value="1"/>
</dbReference>
<feature type="region of interest" description="Disordered" evidence="8">
    <location>
        <begin position="329"/>
        <end position="348"/>
    </location>
</feature>
<evidence type="ECO:0000256" key="6">
    <source>
        <dbReference type="PROSITE-ProRule" id="PRU00023"/>
    </source>
</evidence>
<dbReference type="Pfam" id="PF00169">
    <property type="entry name" value="PH"/>
    <property type="match status" value="1"/>
</dbReference>
<dbReference type="Gene3D" id="1.25.40.20">
    <property type="entry name" value="Ankyrin repeat-containing domain"/>
    <property type="match status" value="1"/>
</dbReference>
<feature type="compositionally biased region" description="Low complexity" evidence="8">
    <location>
        <begin position="666"/>
        <end position="686"/>
    </location>
</feature>
<dbReference type="GO" id="GO:0008270">
    <property type="term" value="F:zinc ion binding"/>
    <property type="evidence" value="ECO:0007669"/>
    <property type="project" value="UniProtKB-KW"/>
</dbReference>
<evidence type="ECO:0008006" key="13">
    <source>
        <dbReference type="Google" id="ProtNLM"/>
    </source>
</evidence>
<feature type="compositionally biased region" description="Low complexity" evidence="8">
    <location>
        <begin position="427"/>
        <end position="443"/>
    </location>
</feature>
<dbReference type="InterPro" id="IPR045258">
    <property type="entry name" value="ACAP1/2/3-like"/>
</dbReference>
<keyword evidence="5 6" id="KW-0040">ANK repeat</keyword>
<feature type="repeat" description="ANK" evidence="6">
    <location>
        <begin position="742"/>
        <end position="774"/>
    </location>
</feature>
<dbReference type="InterPro" id="IPR038508">
    <property type="entry name" value="ArfGAP_dom_sf"/>
</dbReference>
<dbReference type="FunFam" id="1.10.220.150:FF:000007">
    <property type="entry name" value="Arf-GAP with coiled-coil, ANK repeat and PH domain-containing protein 2"/>
    <property type="match status" value="1"/>
</dbReference>
<dbReference type="GO" id="GO:0005096">
    <property type="term" value="F:GTPase activator activity"/>
    <property type="evidence" value="ECO:0007669"/>
    <property type="project" value="InterPro"/>
</dbReference>
<dbReference type="PROSITE" id="PS50115">
    <property type="entry name" value="ARFGAP"/>
    <property type="match status" value="1"/>
</dbReference>
<dbReference type="GO" id="GO:0005737">
    <property type="term" value="C:cytoplasm"/>
    <property type="evidence" value="ECO:0007669"/>
    <property type="project" value="InterPro"/>
</dbReference>